<dbReference type="Proteomes" id="UP000253410">
    <property type="component" value="Unassembled WGS sequence"/>
</dbReference>
<dbReference type="EMBL" id="QFFJ01000001">
    <property type="protein sequence ID" value="RBL91653.1"/>
    <property type="molecule type" value="Genomic_DNA"/>
</dbReference>
<feature type="transmembrane region" description="Helical" evidence="1">
    <location>
        <begin position="460"/>
        <end position="478"/>
    </location>
</feature>
<keyword evidence="1" id="KW-0472">Membrane</keyword>
<keyword evidence="1" id="KW-0812">Transmembrane</keyword>
<dbReference type="AlphaFoldDB" id="A0A365XZ95"/>
<dbReference type="OrthoDB" id="980086at2"/>
<protein>
    <recommendedName>
        <fullName evidence="4">Aerotolerance regulator N-terminal domain-containing protein</fullName>
    </recommendedName>
</protein>
<accession>A0A365XZ95</accession>
<proteinExistence type="predicted"/>
<keyword evidence="3" id="KW-1185">Reference proteome</keyword>
<feature type="transmembrane region" description="Helical" evidence="1">
    <location>
        <begin position="6"/>
        <end position="24"/>
    </location>
</feature>
<reference evidence="2 3" key="1">
    <citation type="submission" date="2018-05" db="EMBL/GenBank/DDBJ databases">
        <title>Chitinophaga sp. K3CV102501T nov., isolated from isolated from a monsoon evergreen broad-leaved forest soil.</title>
        <authorList>
            <person name="Lv Y."/>
        </authorList>
    </citation>
    <scope>NUCLEOTIDE SEQUENCE [LARGE SCALE GENOMIC DNA]</scope>
    <source>
        <strain evidence="2 3">GDMCC 1.1325</strain>
    </source>
</reference>
<organism evidence="2 3">
    <name type="scientific">Chitinophaga flava</name>
    <dbReference type="NCBI Taxonomy" id="2259036"/>
    <lineage>
        <taxon>Bacteria</taxon>
        <taxon>Pseudomonadati</taxon>
        <taxon>Bacteroidota</taxon>
        <taxon>Chitinophagia</taxon>
        <taxon>Chitinophagales</taxon>
        <taxon>Chitinophagaceae</taxon>
        <taxon>Chitinophaga</taxon>
    </lineage>
</organism>
<keyword evidence="1" id="KW-1133">Transmembrane helix</keyword>
<evidence type="ECO:0000313" key="2">
    <source>
        <dbReference type="EMBL" id="RBL91653.1"/>
    </source>
</evidence>
<comment type="caution">
    <text evidence="2">The sequence shown here is derived from an EMBL/GenBank/DDBJ whole genome shotgun (WGS) entry which is preliminary data.</text>
</comment>
<evidence type="ECO:0000256" key="1">
    <source>
        <dbReference type="SAM" id="Phobius"/>
    </source>
</evidence>
<evidence type="ECO:0008006" key="4">
    <source>
        <dbReference type="Google" id="ProtNLM"/>
    </source>
</evidence>
<feature type="transmembrane region" description="Helical" evidence="1">
    <location>
        <begin position="31"/>
        <end position="54"/>
    </location>
</feature>
<sequence length="482" mass="53938">MTSWSYIVLLAGLAILIVLLIQELRRENKRWLWLRITATVITVAGVVLIGLPLYHTKKINTSAPADTAIKQPVLTGIVTCHWPRTLPAGQEWPVQGVYNNATAQPVTLRLAGFDTVLDSVVIPTRQQQTFSLKAIPLHQGRAVYRITAITGTDILEQQPLPLEVRKQTPLSVLFLASSPDFENRFLADWLVQRGNAVAVRTLVAGNKYITRFANIPQLPLEQLTPALLDNFDLVVADPAAINKTIRNWLENAGIGLVLKADSTGISQKPVSLWLSAGRRLPALPVDPAATLPSGSTVLPLVQDSLHRAYVTVALAGAGKLVRTHISNTFSWLLQEQETVYQQYWSAILHPAARKKTSAEKISFLPEIAHQHQPLEIQLETTMAPFLKAGKVTLYLAQHPWLPYRWNGTWWPEKAGWQSFTTAAGVQWNYIFQPDDWKKSTAVASRPAGLSPQPQTIRERVSPWWFIIPLLLSLTFLWWEKKM</sequence>
<evidence type="ECO:0000313" key="3">
    <source>
        <dbReference type="Proteomes" id="UP000253410"/>
    </source>
</evidence>
<gene>
    <name evidence="2" type="ORF">DF182_03295</name>
</gene>
<name>A0A365XZ95_9BACT</name>
<dbReference type="RefSeq" id="WP_113614251.1">
    <property type="nucleotide sequence ID" value="NZ_QFFJ01000001.1"/>
</dbReference>